<feature type="compositionally biased region" description="Basic and acidic residues" evidence="1">
    <location>
        <begin position="813"/>
        <end position="828"/>
    </location>
</feature>
<comment type="caution">
    <text evidence="2">The sequence shown here is derived from an EMBL/GenBank/DDBJ whole genome shotgun (WGS) entry which is preliminary data.</text>
</comment>
<accession>A0A8H5TAD5</accession>
<feature type="region of interest" description="Disordered" evidence="1">
    <location>
        <begin position="280"/>
        <end position="378"/>
    </location>
</feature>
<feature type="compositionally biased region" description="Polar residues" evidence="1">
    <location>
        <begin position="353"/>
        <end position="378"/>
    </location>
</feature>
<organism evidence="2 3">
    <name type="scientific">Fusarium circinatum</name>
    <name type="common">Pitch canker fungus</name>
    <name type="synonym">Gibberella circinata</name>
    <dbReference type="NCBI Taxonomy" id="48490"/>
    <lineage>
        <taxon>Eukaryota</taxon>
        <taxon>Fungi</taxon>
        <taxon>Dikarya</taxon>
        <taxon>Ascomycota</taxon>
        <taxon>Pezizomycotina</taxon>
        <taxon>Sordariomycetes</taxon>
        <taxon>Hypocreomycetidae</taxon>
        <taxon>Hypocreales</taxon>
        <taxon>Nectriaceae</taxon>
        <taxon>Fusarium</taxon>
        <taxon>Fusarium fujikuroi species complex</taxon>
    </lineage>
</organism>
<feature type="region of interest" description="Disordered" evidence="1">
    <location>
        <begin position="410"/>
        <end position="479"/>
    </location>
</feature>
<feature type="compositionally biased region" description="Basic and acidic residues" evidence="1">
    <location>
        <begin position="503"/>
        <end position="522"/>
    </location>
</feature>
<evidence type="ECO:0000313" key="3">
    <source>
        <dbReference type="Proteomes" id="UP000572754"/>
    </source>
</evidence>
<feature type="compositionally biased region" description="Basic and acidic residues" evidence="1">
    <location>
        <begin position="893"/>
        <end position="904"/>
    </location>
</feature>
<reference evidence="3" key="1">
    <citation type="journal article" date="2020" name="BMC Genomics">
        <title>Correction to: Identification and distribution of gene clusters required for synthesis of sphingolipid metabolism inhibitors in diverse species of the filamentous fungus Fusarium.</title>
        <authorList>
            <person name="Kim H.S."/>
            <person name="Lohmar J.M."/>
            <person name="Busman M."/>
            <person name="Brown D.W."/>
            <person name="Naumann T.A."/>
            <person name="Divon H.H."/>
            <person name="Lysoe E."/>
            <person name="Uhlig S."/>
            <person name="Proctor R.H."/>
        </authorList>
    </citation>
    <scope>NUCLEOTIDE SEQUENCE [LARGE SCALE GENOMIC DNA]</scope>
    <source>
        <strain evidence="3">NRRL 25331</strain>
    </source>
</reference>
<feature type="compositionally biased region" description="Polar residues" evidence="1">
    <location>
        <begin position="799"/>
        <end position="812"/>
    </location>
</feature>
<feature type="compositionally biased region" description="Polar residues" evidence="1">
    <location>
        <begin position="871"/>
        <end position="892"/>
    </location>
</feature>
<feature type="compositionally biased region" description="Acidic residues" evidence="1">
    <location>
        <begin position="905"/>
        <end position="916"/>
    </location>
</feature>
<feature type="compositionally biased region" description="Low complexity" evidence="1">
    <location>
        <begin position="449"/>
        <end position="465"/>
    </location>
</feature>
<feature type="region of interest" description="Disordered" evidence="1">
    <location>
        <begin position="867"/>
        <end position="916"/>
    </location>
</feature>
<feature type="compositionally biased region" description="Polar residues" evidence="1">
    <location>
        <begin position="840"/>
        <end position="850"/>
    </location>
</feature>
<feature type="region of interest" description="Disordered" evidence="1">
    <location>
        <begin position="175"/>
        <end position="267"/>
    </location>
</feature>
<feature type="compositionally biased region" description="Polar residues" evidence="1">
    <location>
        <begin position="1077"/>
        <end position="1089"/>
    </location>
</feature>
<feature type="compositionally biased region" description="Basic and acidic residues" evidence="1">
    <location>
        <begin position="436"/>
        <end position="448"/>
    </location>
</feature>
<feature type="region of interest" description="Disordered" evidence="1">
    <location>
        <begin position="779"/>
        <end position="851"/>
    </location>
</feature>
<feature type="compositionally biased region" description="Polar residues" evidence="1">
    <location>
        <begin position="779"/>
        <end position="792"/>
    </location>
</feature>
<keyword evidence="3" id="KW-1185">Reference proteome</keyword>
<sequence length="1253" mass="136032">MIASRSPPSPTVCFALHYTIGCCPTDALPFSHYVSVPLRKLERFRAPPTQPPRFFGMLSHLRFHRRGPLNPASPSPDNNPTSPTPTVPFSPDALSPELRPTSSNPSALPPTLPPIARVTTEDLGKSRDSRQNAATSPLDSARPHPNSKSSFNKGSFIGGVALRKYQRDLEAQALETGDNGKGPSLHGQHSASQPSLTSNSAPLRPSPQVLRNTKAASSFSTPTDLQHSAAAPTGRRPAGTRLVTELPSLTQTTSNTEIPKPKKGLPFLKKPMSTLLMRRKNSQHAPDLRPLPLARRGEDPIYDPRIMGTRVHDFSAPRPKRNTPNRETMQPFFASPVPNSAPLPTQERFLNPAVSQTDETPLSATPLTQREPSNASESIYSQVSRALKMTPSTASTAAQIPAAEMADLALSDAPPVPPKDNAPISVQPRSPQASRLIDEEAYIHERSTSPRAGRSRGPSLSGLSGKDIPSAIPRHMKSTSSRFSFDMIGAAKQEKLLEDRHRQRELEKKTAEPAAARDSRFDDFDDDGFDYDAMMEDDGFEEDIPMVGDDYDDMNDGGFNDEFNDHIDNHVDNNMNNTLNDPMGGHLDNNLHNTLGRKVVDDQDDELDPDNDQENFSGFVFQRSGPTSSLTSPHSAGFLPTPRDAEGNRIGYAMSQYTPNILGELSPNFPLDQQLNQEMQAGGLGIQGLDVPRVPSLENEAAFQKNQDLPPIDTGRQLNDDELYYDDGMLEFERNEFAEDLAAPPEWDDAPFDESIFDNNDTDQFGRPIAGAFANALQRSGNQDEPNRSSDMTAPFSAGSETSKTTAHTSLSVEEKQPVEPEAIHDSPKPQSPHGPSAMVPSSSPPTSDTMAAYQAALAAATYKAAASGKFQRSSSPTADENILSEPSQSPDTPDRDNSFRQDDYESFDDYGDYNDSYEDMADFELDDDAIIAEANASALANDCDGWYGQEFNFYSAPAGQQQEPEFEYANGGFFGPKNGLDRSTSGRMISREPNLTPITERSEYSNRNSFMSLGMPGFSGTPLQSPGLAQLALMGDRGDEMTLSALLRLRSRAWGGSQASLVSSQNGSPRSERGDLSSSPWGQSIMSPTTFHTRKNSVLSTISHDSDSVSASGSPTLTGGIPGLTLSPPPVPTLAKLDTNVRGDVPVVPLNISRPRSKSFDNPISPISDAESMPASAMVSPLETSNRASMVESGSAPKRPGMGHRHKGSADSISYVKEEDSGATRWVMERRRTGESGQIEILEREVLEGGRI</sequence>
<feature type="compositionally biased region" description="Polar residues" evidence="1">
    <location>
        <begin position="624"/>
        <end position="634"/>
    </location>
</feature>
<evidence type="ECO:0008006" key="4">
    <source>
        <dbReference type="Google" id="ProtNLM"/>
    </source>
</evidence>
<feature type="compositionally biased region" description="Low complexity" evidence="1">
    <location>
        <begin position="1105"/>
        <end position="1115"/>
    </location>
</feature>
<gene>
    <name evidence="2" type="ORF">FCIRC_10352</name>
</gene>
<protein>
    <recommendedName>
        <fullName evidence="4">AGC-kinase C-terminal domain-containing protein</fullName>
    </recommendedName>
</protein>
<feature type="compositionally biased region" description="Basic and acidic residues" evidence="1">
    <location>
        <begin position="119"/>
        <end position="130"/>
    </location>
</feature>
<feature type="region of interest" description="Disordered" evidence="1">
    <location>
        <begin position="622"/>
        <end position="641"/>
    </location>
</feature>
<dbReference type="AlphaFoldDB" id="A0A8H5TAD5"/>
<feature type="region of interest" description="Disordered" evidence="1">
    <location>
        <begin position="1058"/>
        <end position="1089"/>
    </location>
</feature>
<feature type="compositionally biased region" description="Polar residues" evidence="1">
    <location>
        <begin position="247"/>
        <end position="257"/>
    </location>
</feature>
<evidence type="ECO:0000256" key="1">
    <source>
        <dbReference type="SAM" id="MobiDB-lite"/>
    </source>
</evidence>
<proteinExistence type="predicted"/>
<reference evidence="2 3" key="2">
    <citation type="submission" date="2020-05" db="EMBL/GenBank/DDBJ databases">
        <title>Identification and distribution of gene clusters putatively required for synthesis of sphingolipid metabolism inhibitors in phylogenetically diverse species of the filamentous fungus Fusarium.</title>
        <authorList>
            <person name="Kim H.-S."/>
            <person name="Busman M."/>
            <person name="Brown D.W."/>
            <person name="Divon H."/>
            <person name="Uhlig S."/>
            <person name="Proctor R.H."/>
        </authorList>
    </citation>
    <scope>NUCLEOTIDE SEQUENCE [LARGE SCALE GENOMIC DNA]</scope>
    <source>
        <strain evidence="2 3">NRRL 25331</strain>
    </source>
</reference>
<feature type="region of interest" description="Disordered" evidence="1">
    <location>
        <begin position="1184"/>
        <end position="1223"/>
    </location>
</feature>
<evidence type="ECO:0000313" key="2">
    <source>
        <dbReference type="EMBL" id="KAF5665997.1"/>
    </source>
</evidence>
<name>A0A8H5TAD5_FUSCI</name>
<feature type="region of interest" description="Disordered" evidence="1">
    <location>
        <begin position="65"/>
        <end position="154"/>
    </location>
</feature>
<feature type="compositionally biased region" description="Low complexity" evidence="1">
    <location>
        <begin position="68"/>
        <end position="81"/>
    </location>
</feature>
<dbReference type="Proteomes" id="UP000572754">
    <property type="component" value="Unassembled WGS sequence"/>
</dbReference>
<feature type="compositionally biased region" description="Polar residues" evidence="1">
    <location>
        <begin position="209"/>
        <end position="226"/>
    </location>
</feature>
<dbReference type="EMBL" id="JAAQPE010000380">
    <property type="protein sequence ID" value="KAF5665997.1"/>
    <property type="molecule type" value="Genomic_DNA"/>
</dbReference>
<feature type="compositionally biased region" description="Polar residues" evidence="1">
    <location>
        <begin position="187"/>
        <end position="201"/>
    </location>
</feature>
<feature type="region of interest" description="Disordered" evidence="1">
    <location>
        <begin position="1105"/>
        <end position="1129"/>
    </location>
</feature>
<feature type="region of interest" description="Disordered" evidence="1">
    <location>
        <begin position="503"/>
        <end position="523"/>
    </location>
</feature>
<feature type="compositionally biased region" description="Polar residues" evidence="1">
    <location>
        <begin position="1058"/>
        <end position="1070"/>
    </location>
</feature>